<sequence length="92" mass="10688">MSCVEVDASIHNATQIEGREIFPSREFPWFRRLGCGANKLRFDFHSTETTRKLREVIVRRIEFYALNIARRVKHMLANPVRSIQDPFGLGLA</sequence>
<organism evidence="1 2">
    <name type="scientific">Ancylostoma ceylanicum</name>
    <dbReference type="NCBI Taxonomy" id="53326"/>
    <lineage>
        <taxon>Eukaryota</taxon>
        <taxon>Metazoa</taxon>
        <taxon>Ecdysozoa</taxon>
        <taxon>Nematoda</taxon>
        <taxon>Chromadorea</taxon>
        <taxon>Rhabditida</taxon>
        <taxon>Rhabditina</taxon>
        <taxon>Rhabditomorpha</taxon>
        <taxon>Strongyloidea</taxon>
        <taxon>Ancylostomatidae</taxon>
        <taxon>Ancylostomatinae</taxon>
        <taxon>Ancylostoma</taxon>
    </lineage>
</organism>
<dbReference type="AlphaFoldDB" id="A0A016S8L1"/>
<protein>
    <submittedName>
        <fullName evidence="1">Uncharacterized protein</fullName>
    </submittedName>
</protein>
<evidence type="ECO:0000313" key="2">
    <source>
        <dbReference type="Proteomes" id="UP000024635"/>
    </source>
</evidence>
<comment type="caution">
    <text evidence="1">The sequence shown here is derived from an EMBL/GenBank/DDBJ whole genome shotgun (WGS) entry which is preliminary data.</text>
</comment>
<evidence type="ECO:0000313" key="1">
    <source>
        <dbReference type="EMBL" id="EYB86574.1"/>
    </source>
</evidence>
<name>A0A016S8L1_9BILA</name>
<dbReference type="EMBL" id="JARK01001612">
    <property type="protein sequence ID" value="EYB86574.1"/>
    <property type="molecule type" value="Genomic_DNA"/>
</dbReference>
<keyword evidence="2" id="KW-1185">Reference proteome</keyword>
<dbReference type="Proteomes" id="UP000024635">
    <property type="component" value="Unassembled WGS sequence"/>
</dbReference>
<accession>A0A016S8L1</accession>
<reference evidence="2" key="1">
    <citation type="journal article" date="2015" name="Nat. Genet.">
        <title>The genome and transcriptome of the zoonotic hookworm Ancylostoma ceylanicum identify infection-specific gene families.</title>
        <authorList>
            <person name="Schwarz E.M."/>
            <person name="Hu Y."/>
            <person name="Antoshechkin I."/>
            <person name="Miller M.M."/>
            <person name="Sternberg P.W."/>
            <person name="Aroian R.V."/>
        </authorList>
    </citation>
    <scope>NUCLEOTIDE SEQUENCE</scope>
    <source>
        <strain evidence="2">HY135</strain>
    </source>
</reference>
<gene>
    <name evidence="1" type="primary">Acey_s0276.g1076</name>
    <name evidence="1" type="ORF">Y032_0276g1076</name>
</gene>
<proteinExistence type="predicted"/>